<evidence type="ECO:0000256" key="4">
    <source>
        <dbReference type="ARBA" id="ARBA00022679"/>
    </source>
</evidence>
<protein>
    <recommendedName>
        <fullName evidence="11">Biosynthetic peptidoglycan transglycosylase</fullName>
        <ecNumber evidence="11">2.4.99.28</ecNumber>
    </recommendedName>
    <alternativeName>
        <fullName evidence="11">Glycan polymerase</fullName>
    </alternativeName>
    <alternativeName>
        <fullName evidence="11">Peptidoglycan glycosyltransferase MtgA</fullName>
        <shortName evidence="11">PGT</shortName>
    </alternativeName>
</protein>
<dbReference type="SUPFAM" id="SSF53955">
    <property type="entry name" value="Lysozyme-like"/>
    <property type="match status" value="1"/>
</dbReference>
<dbReference type="GO" id="GO:0008955">
    <property type="term" value="F:peptidoglycan glycosyltransferase activity"/>
    <property type="evidence" value="ECO:0007669"/>
    <property type="project" value="UniProtKB-UniRule"/>
</dbReference>
<evidence type="ECO:0000313" key="14">
    <source>
        <dbReference type="Proteomes" id="UP000051587"/>
    </source>
</evidence>
<keyword evidence="5 11" id="KW-0812">Transmembrane</keyword>
<organism evidence="13 14">
    <name type="scientific">Thalassovita gelatinovora</name>
    <name type="common">Thalassobius gelatinovorus</name>
    <dbReference type="NCBI Taxonomy" id="53501"/>
    <lineage>
        <taxon>Bacteria</taxon>
        <taxon>Pseudomonadati</taxon>
        <taxon>Pseudomonadota</taxon>
        <taxon>Alphaproteobacteria</taxon>
        <taxon>Rhodobacterales</taxon>
        <taxon>Roseobacteraceae</taxon>
        <taxon>Thalassovita</taxon>
    </lineage>
</organism>
<evidence type="ECO:0000259" key="12">
    <source>
        <dbReference type="Pfam" id="PF00912"/>
    </source>
</evidence>
<evidence type="ECO:0000313" key="13">
    <source>
        <dbReference type="EMBL" id="CUH63528.1"/>
    </source>
</evidence>
<dbReference type="PANTHER" id="PTHR30400:SF0">
    <property type="entry name" value="BIOSYNTHETIC PEPTIDOGLYCAN TRANSGLYCOSYLASE"/>
    <property type="match status" value="1"/>
</dbReference>
<dbReference type="STRING" id="53501.SAMN04488043_107245"/>
<dbReference type="NCBIfam" id="TIGR02070">
    <property type="entry name" value="mono_pep_trsgly"/>
    <property type="match status" value="1"/>
</dbReference>
<keyword evidence="10 11" id="KW-0961">Cell wall biogenesis/degradation</keyword>
<name>A0A0P1F6K7_THAGE</name>
<dbReference type="GO" id="GO:0016763">
    <property type="term" value="F:pentosyltransferase activity"/>
    <property type="evidence" value="ECO:0007669"/>
    <property type="project" value="InterPro"/>
</dbReference>
<dbReference type="AlphaFoldDB" id="A0A0P1F6K7"/>
<dbReference type="GO" id="GO:0009274">
    <property type="term" value="C:peptidoglycan-based cell wall"/>
    <property type="evidence" value="ECO:0007669"/>
    <property type="project" value="InterPro"/>
</dbReference>
<evidence type="ECO:0000256" key="1">
    <source>
        <dbReference type="ARBA" id="ARBA00022475"/>
    </source>
</evidence>
<evidence type="ECO:0000256" key="2">
    <source>
        <dbReference type="ARBA" id="ARBA00022519"/>
    </source>
</evidence>
<evidence type="ECO:0000256" key="7">
    <source>
        <dbReference type="ARBA" id="ARBA00022984"/>
    </source>
</evidence>
<comment type="pathway">
    <text evidence="11">Cell wall biogenesis; peptidoglycan biosynthesis.</text>
</comment>
<dbReference type="GO" id="GO:0005886">
    <property type="term" value="C:plasma membrane"/>
    <property type="evidence" value="ECO:0007669"/>
    <property type="project" value="UniProtKB-SubCell"/>
</dbReference>
<comment type="function">
    <text evidence="11">Peptidoglycan polymerase that catalyzes glycan chain elongation from lipid-linked precursors.</text>
</comment>
<dbReference type="HAMAP" id="MF_00766">
    <property type="entry name" value="PGT_MtgA"/>
    <property type="match status" value="1"/>
</dbReference>
<dbReference type="InterPro" id="IPR011812">
    <property type="entry name" value="Pep_trsgly"/>
</dbReference>
<sequence>MAGKKRTKKKQTKGKRQPIRPFRWLAIWALRLVVLGWGLAMIWIAAYGLFNPPTTIYIAQETRRLGSVDRQWTDLENVAPVMARSVVAAEDANYCNHWGFDMAAIRAAIEDGATRGASTISQQVVKNTFLWHGRSWVRKALETLMTPMVELVWSKRRIIEVYLNVAEFDEGVFGIDAAARHYFDVGPDRLTPVQAARLAAILPSPKARSASQPAEFVRRRAASVRDGAETIRLDGRAACFED</sequence>
<reference evidence="13 14" key="1">
    <citation type="submission" date="2015-09" db="EMBL/GenBank/DDBJ databases">
        <authorList>
            <consortium name="Swine Surveillance"/>
        </authorList>
    </citation>
    <scope>NUCLEOTIDE SEQUENCE [LARGE SCALE GENOMIC DNA]</scope>
    <source>
        <strain evidence="13 14">CECT 4357</strain>
    </source>
</reference>
<dbReference type="RefSeq" id="WP_058261512.1">
    <property type="nucleotide sequence ID" value="NZ_CP051181.1"/>
</dbReference>
<evidence type="ECO:0000256" key="11">
    <source>
        <dbReference type="HAMAP-Rule" id="MF_00766"/>
    </source>
</evidence>
<keyword evidence="4 11" id="KW-0808">Transferase</keyword>
<dbReference type="OrthoDB" id="9766909at2"/>
<keyword evidence="3 11" id="KW-0328">Glycosyltransferase</keyword>
<dbReference type="GO" id="GO:0008360">
    <property type="term" value="P:regulation of cell shape"/>
    <property type="evidence" value="ECO:0007669"/>
    <property type="project" value="UniProtKB-KW"/>
</dbReference>
<dbReference type="InterPro" id="IPR036950">
    <property type="entry name" value="PBP_transglycosylase"/>
</dbReference>
<gene>
    <name evidence="13" type="primary">pbpG_2</name>
    <name evidence="11" type="synonym">mtgA</name>
    <name evidence="13" type="ORF">TG4357_00741</name>
</gene>
<keyword evidence="8 11" id="KW-1133">Transmembrane helix</keyword>
<dbReference type="EMBL" id="CYSA01000007">
    <property type="protein sequence ID" value="CUH63528.1"/>
    <property type="molecule type" value="Genomic_DNA"/>
</dbReference>
<evidence type="ECO:0000256" key="3">
    <source>
        <dbReference type="ARBA" id="ARBA00022676"/>
    </source>
</evidence>
<evidence type="ECO:0000256" key="6">
    <source>
        <dbReference type="ARBA" id="ARBA00022960"/>
    </source>
</evidence>
<dbReference type="Proteomes" id="UP000051587">
    <property type="component" value="Unassembled WGS sequence"/>
</dbReference>
<keyword evidence="7 11" id="KW-0573">Peptidoglycan synthesis</keyword>
<keyword evidence="1 11" id="KW-1003">Cell membrane</keyword>
<feature type="domain" description="Glycosyl transferase family 51" evidence="12">
    <location>
        <begin position="67"/>
        <end position="224"/>
    </location>
</feature>
<dbReference type="Pfam" id="PF00912">
    <property type="entry name" value="Transgly"/>
    <property type="match status" value="1"/>
</dbReference>
<proteinExistence type="inferred from homology"/>
<dbReference type="InterPro" id="IPR001264">
    <property type="entry name" value="Glyco_trans_51"/>
</dbReference>
<keyword evidence="6 11" id="KW-0133">Cell shape</keyword>
<dbReference type="GO" id="GO:0071555">
    <property type="term" value="P:cell wall organization"/>
    <property type="evidence" value="ECO:0007669"/>
    <property type="project" value="UniProtKB-KW"/>
</dbReference>
<dbReference type="UniPathway" id="UPA00219"/>
<comment type="subcellular location">
    <subcellularLocation>
        <location evidence="11">Cell inner membrane</location>
        <topology evidence="11">Single-pass membrane protein</topology>
    </subcellularLocation>
</comment>
<dbReference type="Gene3D" id="1.10.3810.10">
    <property type="entry name" value="Biosynthetic peptidoglycan transglycosylase-like"/>
    <property type="match status" value="1"/>
</dbReference>
<evidence type="ECO:0000256" key="8">
    <source>
        <dbReference type="ARBA" id="ARBA00022989"/>
    </source>
</evidence>
<keyword evidence="14" id="KW-1185">Reference proteome</keyword>
<comment type="similarity">
    <text evidence="11">Belongs to the glycosyltransferase 51 family.</text>
</comment>
<keyword evidence="2 11" id="KW-0997">Cell inner membrane</keyword>
<feature type="transmembrane region" description="Helical" evidence="11">
    <location>
        <begin position="21"/>
        <end position="50"/>
    </location>
</feature>
<evidence type="ECO:0000256" key="5">
    <source>
        <dbReference type="ARBA" id="ARBA00022692"/>
    </source>
</evidence>
<dbReference type="PANTHER" id="PTHR30400">
    <property type="entry name" value="MONOFUNCTIONAL BIOSYNTHETIC PEPTIDOGLYCAN TRANSGLYCOSYLASE"/>
    <property type="match status" value="1"/>
</dbReference>
<comment type="catalytic activity">
    <reaction evidence="11">
        <text>[GlcNAc-(1-&gt;4)-Mur2Ac(oyl-L-Ala-gamma-D-Glu-L-Lys-D-Ala-D-Ala)](n)-di-trans,octa-cis-undecaprenyl diphosphate + beta-D-GlcNAc-(1-&gt;4)-Mur2Ac(oyl-L-Ala-gamma-D-Glu-L-Lys-D-Ala-D-Ala)-di-trans,octa-cis-undecaprenyl diphosphate = [GlcNAc-(1-&gt;4)-Mur2Ac(oyl-L-Ala-gamma-D-Glu-L-Lys-D-Ala-D-Ala)](n+1)-di-trans,octa-cis-undecaprenyl diphosphate + di-trans,octa-cis-undecaprenyl diphosphate + H(+)</text>
        <dbReference type="Rhea" id="RHEA:23708"/>
        <dbReference type="Rhea" id="RHEA-COMP:9602"/>
        <dbReference type="Rhea" id="RHEA-COMP:9603"/>
        <dbReference type="ChEBI" id="CHEBI:15378"/>
        <dbReference type="ChEBI" id="CHEBI:58405"/>
        <dbReference type="ChEBI" id="CHEBI:60033"/>
        <dbReference type="ChEBI" id="CHEBI:78435"/>
        <dbReference type="EC" id="2.4.99.28"/>
    </reaction>
</comment>
<dbReference type="InterPro" id="IPR023346">
    <property type="entry name" value="Lysozyme-like_dom_sf"/>
</dbReference>
<evidence type="ECO:0000256" key="9">
    <source>
        <dbReference type="ARBA" id="ARBA00023136"/>
    </source>
</evidence>
<keyword evidence="9 11" id="KW-0472">Membrane</keyword>
<evidence type="ECO:0000256" key="10">
    <source>
        <dbReference type="ARBA" id="ARBA00023316"/>
    </source>
</evidence>
<accession>A0A0P1F6K7</accession>
<dbReference type="GO" id="GO:0009252">
    <property type="term" value="P:peptidoglycan biosynthetic process"/>
    <property type="evidence" value="ECO:0007669"/>
    <property type="project" value="UniProtKB-UniRule"/>
</dbReference>
<dbReference type="EC" id="2.4.99.28" evidence="11"/>